<keyword evidence="4" id="KW-1185">Reference proteome</keyword>
<reference evidence="3 4" key="1">
    <citation type="submission" date="2024-12" db="EMBL/GenBank/DDBJ databases">
        <title>Forecasting of Potato common scab and diversities of Pathogenic streptomyces spp. in china.</title>
        <authorList>
            <person name="Handique U."/>
            <person name="Wu J."/>
        </authorList>
    </citation>
    <scope>NUCLEOTIDE SEQUENCE [LARGE SCALE GENOMIC DNA]</scope>
    <source>
        <strain evidence="3 4">ZRIMU1585</strain>
    </source>
</reference>
<evidence type="ECO:0000256" key="1">
    <source>
        <dbReference type="SAM" id="MobiDB-lite"/>
    </source>
</evidence>
<comment type="caution">
    <text evidence="3">The sequence shown here is derived from an EMBL/GenBank/DDBJ whole genome shotgun (WGS) entry which is preliminary data.</text>
</comment>
<feature type="compositionally biased region" description="Acidic residues" evidence="1">
    <location>
        <begin position="27"/>
        <end position="52"/>
    </location>
</feature>
<sequence length="118" mass="12168">MSSAGPDRAGSRAGEGRIRPGRTGEAAEADPEVRDEETAVAEEEGLGDEDGFGAEPTAEAPREAGLVPSASPHTARRADAAEEQPVGRMLRILPLGSGLVLIGLGLGLAFVGLRLRRD</sequence>
<organism evidence="3 4">
    <name type="scientific">Streptomyces galilaeus</name>
    <dbReference type="NCBI Taxonomy" id="33899"/>
    <lineage>
        <taxon>Bacteria</taxon>
        <taxon>Bacillati</taxon>
        <taxon>Actinomycetota</taxon>
        <taxon>Actinomycetes</taxon>
        <taxon>Kitasatosporales</taxon>
        <taxon>Streptomycetaceae</taxon>
        <taxon>Streptomyces</taxon>
    </lineage>
</organism>
<feature type="region of interest" description="Disordered" evidence="1">
    <location>
        <begin position="1"/>
        <end position="86"/>
    </location>
</feature>
<evidence type="ECO:0000313" key="3">
    <source>
        <dbReference type="EMBL" id="MFM9645401.1"/>
    </source>
</evidence>
<protein>
    <submittedName>
        <fullName evidence="3">Uncharacterized protein</fullName>
    </submittedName>
</protein>
<proteinExistence type="predicted"/>
<evidence type="ECO:0000256" key="2">
    <source>
        <dbReference type="SAM" id="Phobius"/>
    </source>
</evidence>
<accession>A0ABW9ICC7</accession>
<evidence type="ECO:0000313" key="4">
    <source>
        <dbReference type="Proteomes" id="UP001631993"/>
    </source>
</evidence>
<dbReference type="Proteomes" id="UP001631993">
    <property type="component" value="Unassembled WGS sequence"/>
</dbReference>
<keyword evidence="2" id="KW-0812">Transmembrane</keyword>
<keyword evidence="2" id="KW-1133">Transmembrane helix</keyword>
<keyword evidence="2" id="KW-0472">Membrane</keyword>
<gene>
    <name evidence="3" type="ORF">ACKI1S_04520</name>
</gene>
<dbReference type="RefSeq" id="WP_369278802.1">
    <property type="nucleotide sequence ID" value="NZ_JBJVMW010000001.1"/>
</dbReference>
<name>A0ABW9ICC7_STRGJ</name>
<dbReference type="EMBL" id="JBJVNE010000002">
    <property type="protein sequence ID" value="MFM9645401.1"/>
    <property type="molecule type" value="Genomic_DNA"/>
</dbReference>
<feature type="transmembrane region" description="Helical" evidence="2">
    <location>
        <begin position="92"/>
        <end position="113"/>
    </location>
</feature>